<sequence>MNCVVAWRGPRLTFLPRKSFPEPAVTSKRRFEVAFDAECLIPAKEQYMTTLTVSTEMGAKQEVCVFELDATMGLLPALTGLAAPQRVCERSSKKRSYPIPPRAVTVDLPTLLKGPMGLSANKKAVPINTTPRLWKSCHRQVKTQCPFAGFQLWHQRNNKA</sequence>
<dbReference type="Proteomes" id="UP001066276">
    <property type="component" value="Chromosome 2_2"/>
</dbReference>
<evidence type="ECO:0000313" key="2">
    <source>
        <dbReference type="Proteomes" id="UP001066276"/>
    </source>
</evidence>
<evidence type="ECO:0000313" key="1">
    <source>
        <dbReference type="EMBL" id="KAJ1191538.1"/>
    </source>
</evidence>
<name>A0AAV7UR65_PLEWA</name>
<organism evidence="1 2">
    <name type="scientific">Pleurodeles waltl</name>
    <name type="common">Iberian ribbed newt</name>
    <dbReference type="NCBI Taxonomy" id="8319"/>
    <lineage>
        <taxon>Eukaryota</taxon>
        <taxon>Metazoa</taxon>
        <taxon>Chordata</taxon>
        <taxon>Craniata</taxon>
        <taxon>Vertebrata</taxon>
        <taxon>Euteleostomi</taxon>
        <taxon>Amphibia</taxon>
        <taxon>Batrachia</taxon>
        <taxon>Caudata</taxon>
        <taxon>Salamandroidea</taxon>
        <taxon>Salamandridae</taxon>
        <taxon>Pleurodelinae</taxon>
        <taxon>Pleurodeles</taxon>
    </lineage>
</organism>
<gene>
    <name evidence="1" type="ORF">NDU88_000854</name>
</gene>
<reference evidence="1" key="1">
    <citation type="journal article" date="2022" name="bioRxiv">
        <title>Sequencing and chromosome-scale assembly of the giantPleurodeles waltlgenome.</title>
        <authorList>
            <person name="Brown T."/>
            <person name="Elewa A."/>
            <person name="Iarovenko S."/>
            <person name="Subramanian E."/>
            <person name="Araus A.J."/>
            <person name="Petzold A."/>
            <person name="Susuki M."/>
            <person name="Suzuki K.-i.T."/>
            <person name="Hayashi T."/>
            <person name="Toyoda A."/>
            <person name="Oliveira C."/>
            <person name="Osipova E."/>
            <person name="Leigh N.D."/>
            <person name="Simon A."/>
            <person name="Yun M.H."/>
        </authorList>
    </citation>
    <scope>NUCLEOTIDE SEQUENCE</scope>
    <source>
        <strain evidence="1">20211129_DDA</strain>
        <tissue evidence="1">Liver</tissue>
    </source>
</reference>
<proteinExistence type="predicted"/>
<protein>
    <submittedName>
        <fullName evidence="1">Uncharacterized protein</fullName>
    </submittedName>
</protein>
<keyword evidence="2" id="KW-1185">Reference proteome</keyword>
<accession>A0AAV7UR65</accession>
<comment type="caution">
    <text evidence="1">The sequence shown here is derived from an EMBL/GenBank/DDBJ whole genome shotgun (WGS) entry which is preliminary data.</text>
</comment>
<dbReference type="AlphaFoldDB" id="A0AAV7UR65"/>
<dbReference type="EMBL" id="JANPWB010000004">
    <property type="protein sequence ID" value="KAJ1191538.1"/>
    <property type="molecule type" value="Genomic_DNA"/>
</dbReference>